<feature type="compositionally biased region" description="Low complexity" evidence="1">
    <location>
        <begin position="491"/>
        <end position="507"/>
    </location>
</feature>
<evidence type="ECO:0000313" key="2">
    <source>
        <dbReference type="EMBL" id="CBY15925.1"/>
    </source>
</evidence>
<dbReference type="AlphaFoldDB" id="E4Y231"/>
<reference evidence="2 3" key="1">
    <citation type="journal article" date="2010" name="Science">
        <title>Plasticity of animal genome architecture unmasked by rapid evolution of a pelagic tunicate.</title>
        <authorList>
            <person name="Denoeud F."/>
            <person name="Henriet S."/>
            <person name="Mungpakdee S."/>
            <person name="Aury J.M."/>
            <person name="Da Silva C."/>
            <person name="Brinkmann H."/>
            <person name="Mikhaleva J."/>
            <person name="Olsen L.C."/>
            <person name="Jubin C."/>
            <person name="Canestro C."/>
            <person name="Bouquet J.M."/>
            <person name="Danks G."/>
            <person name="Poulain J."/>
            <person name="Campsteijn C."/>
            <person name="Adamski M."/>
            <person name="Cross I."/>
            <person name="Yadetie F."/>
            <person name="Muffato M."/>
            <person name="Louis A."/>
            <person name="Butcher S."/>
            <person name="Tsagkogeorga G."/>
            <person name="Konrad A."/>
            <person name="Singh S."/>
            <person name="Jensen M.F."/>
            <person name="Cong E.H."/>
            <person name="Eikeseth-Otteraa H."/>
            <person name="Noel B."/>
            <person name="Anthouard V."/>
            <person name="Porcel B.M."/>
            <person name="Kachouri-Lafond R."/>
            <person name="Nishino A."/>
            <person name="Ugolini M."/>
            <person name="Chourrout P."/>
            <person name="Nishida H."/>
            <person name="Aasland R."/>
            <person name="Huzurbazar S."/>
            <person name="Westhof E."/>
            <person name="Delsuc F."/>
            <person name="Lehrach H."/>
            <person name="Reinhardt R."/>
            <person name="Weissenbach J."/>
            <person name="Roy S.W."/>
            <person name="Artiguenave F."/>
            <person name="Postlethwait J.H."/>
            <person name="Manak J.R."/>
            <person name="Thompson E.M."/>
            <person name="Jaillon O."/>
            <person name="Du Pasquier L."/>
            <person name="Boudinot P."/>
            <person name="Liberles D.A."/>
            <person name="Volff J.N."/>
            <person name="Philippe H."/>
            <person name="Lenhard B."/>
            <person name="Roest Crollius H."/>
            <person name="Wincker P."/>
            <person name="Chourrout D."/>
        </authorList>
    </citation>
    <scope>NUCLEOTIDE SEQUENCE [LARGE SCALE GENOMIC DNA]</scope>
</reference>
<feature type="region of interest" description="Disordered" evidence="1">
    <location>
        <begin position="1"/>
        <end position="40"/>
    </location>
</feature>
<evidence type="ECO:0000256" key="1">
    <source>
        <dbReference type="SAM" id="MobiDB-lite"/>
    </source>
</evidence>
<organism evidence="2 3">
    <name type="scientific">Oikopleura dioica</name>
    <name type="common">Tunicate</name>
    <dbReference type="NCBI Taxonomy" id="34765"/>
    <lineage>
        <taxon>Eukaryota</taxon>
        <taxon>Metazoa</taxon>
        <taxon>Chordata</taxon>
        <taxon>Tunicata</taxon>
        <taxon>Appendicularia</taxon>
        <taxon>Copelata</taxon>
        <taxon>Oikopleuridae</taxon>
        <taxon>Oikopleura</taxon>
    </lineage>
</organism>
<feature type="compositionally biased region" description="Polar residues" evidence="1">
    <location>
        <begin position="131"/>
        <end position="162"/>
    </location>
</feature>
<dbReference type="Proteomes" id="UP000001307">
    <property type="component" value="Unassembled WGS sequence"/>
</dbReference>
<dbReference type="InParanoid" id="E4Y231"/>
<keyword evidence="3" id="KW-1185">Reference proteome</keyword>
<feature type="compositionally biased region" description="Basic and acidic residues" evidence="1">
    <location>
        <begin position="246"/>
        <end position="263"/>
    </location>
</feature>
<feature type="compositionally biased region" description="Polar residues" evidence="1">
    <location>
        <begin position="217"/>
        <end position="229"/>
    </location>
</feature>
<accession>E4Y231</accession>
<feature type="compositionally biased region" description="Pro residues" evidence="1">
    <location>
        <begin position="460"/>
        <end position="472"/>
    </location>
</feature>
<sequence length="507" mass="55386">MSDSEEVTSAASYFNSAQAPVPAPVPPANQQSAASQQLLPPALNQEYLGITNEPLPVPAPVVISPEDDAAHNMASLTIEENVVQEIAQAGYAEVEVQGRLQPSQNDLHSYNDLHSSASVPVPSSSAQQPPNTTMNGEGYFQPSTNNQQNYVHPVNNPATSLRSGDAQPFNFKKTDASSEPTNYSVLASSNEGHQPRNQLQDDQGRARPRAPPQPAPSNQAYSSHSNEQSNIREDVRAPVRPLNPERSSRPPLDEQRPGNRDPNARAPIVPHDSDPTPLNRMPMLNPSAPVNSQFSQQEANTEESPVNNRFSQSNQFLDSVDRDHQQHQQPAAPPEISPSYSQAPPPPQQQQQLHPHQGAPYHPADQYQQHHQHPAPPSSVGGYAPRPQYFHPGHYQPQTHAHQYPHHDAASGRATPGYSQNPHIDRPSRPGSAISARGSDYAPPPQPHYPPAPYGHHHPPPPGPYGYPPPGPYGGYGHPAYPPYGYPPHPYGADPYADPYRRPPYSR</sequence>
<feature type="compositionally biased region" description="Low complexity" evidence="1">
    <location>
        <begin position="28"/>
        <end position="40"/>
    </location>
</feature>
<feature type="compositionally biased region" description="Polar residues" evidence="1">
    <location>
        <begin position="177"/>
        <end position="201"/>
    </location>
</feature>
<evidence type="ECO:0000313" key="3">
    <source>
        <dbReference type="Proteomes" id="UP000001307"/>
    </source>
</evidence>
<feature type="compositionally biased region" description="Polar residues" evidence="1">
    <location>
        <begin position="288"/>
        <end position="317"/>
    </location>
</feature>
<dbReference type="EMBL" id="FN653745">
    <property type="protein sequence ID" value="CBY15925.1"/>
    <property type="molecule type" value="Genomic_DNA"/>
</dbReference>
<feature type="region of interest" description="Disordered" evidence="1">
    <location>
        <begin position="487"/>
        <end position="507"/>
    </location>
</feature>
<feature type="compositionally biased region" description="Low complexity" evidence="1">
    <location>
        <begin position="349"/>
        <end position="369"/>
    </location>
</feature>
<protein>
    <submittedName>
        <fullName evidence="2">Uncharacterized protein</fullName>
    </submittedName>
</protein>
<name>E4Y231_OIKDI</name>
<feature type="compositionally biased region" description="Polar residues" evidence="1">
    <location>
        <begin position="100"/>
        <end position="114"/>
    </location>
</feature>
<feature type="region of interest" description="Disordered" evidence="1">
    <location>
        <begin position="97"/>
        <end position="472"/>
    </location>
</feature>
<feature type="compositionally biased region" description="Pro residues" evidence="1">
    <location>
        <begin position="442"/>
        <end position="453"/>
    </location>
</feature>
<gene>
    <name evidence="2" type="ORF">GSOID_T00016216001</name>
</gene>
<feature type="compositionally biased region" description="Low complexity" evidence="1">
    <location>
        <begin position="115"/>
        <end position="130"/>
    </location>
</feature>
<proteinExistence type="predicted"/>